<organism evidence="9 10">
    <name type="scientific">Nitrosomonas mobilis</name>
    <dbReference type="NCBI Taxonomy" id="51642"/>
    <lineage>
        <taxon>Bacteria</taxon>
        <taxon>Pseudomonadati</taxon>
        <taxon>Pseudomonadota</taxon>
        <taxon>Betaproteobacteria</taxon>
        <taxon>Nitrosomonadales</taxon>
        <taxon>Nitrosomonadaceae</taxon>
        <taxon>Nitrosomonas</taxon>
    </lineage>
</organism>
<evidence type="ECO:0000256" key="4">
    <source>
        <dbReference type="ARBA" id="ARBA00022519"/>
    </source>
</evidence>
<comment type="subcellular location">
    <subcellularLocation>
        <location evidence="1">Cell inner membrane</location>
        <topology evidence="1">Multi-pass membrane protein</topology>
    </subcellularLocation>
</comment>
<evidence type="ECO:0000313" key="9">
    <source>
        <dbReference type="EMBL" id="SCZ86837.1"/>
    </source>
</evidence>
<dbReference type="Gene3D" id="3.30.70.1430">
    <property type="entry name" value="Multidrug efflux transporter AcrB pore domain"/>
    <property type="match status" value="2"/>
</dbReference>
<keyword evidence="3" id="KW-1003">Cell membrane</keyword>
<dbReference type="Gene3D" id="1.20.1640.10">
    <property type="entry name" value="Multidrug efflux transporter AcrB transmembrane domain"/>
    <property type="match status" value="2"/>
</dbReference>
<sequence>MTFTDIFVRRPVLASVISLMILVIGFRSILLLDVRQYPKTEDTVVTVTTAYPGASSELVKGFITTPLQQAIAEAEGIDYLSSVSRQGSSTIEARMRLNYDPNAAVAEIQAKVASQRNVLPAESEDPVIISRTGDRTALMYLAFYSDTMAPAQINDFLLRVVQPKLQAVSGVGKAQLLGNKTYAMRIWLDPLRMAALGVTADDVSEVLRTNNYLSGAGQTKGEYVMVDLSATTDVAHEKDFQQLVVSNRNGALVRLKDITQSEMGSEDYDSVSWYKGKAAIFMAIEQAPGANPLVVAQDVRKAMADIAPELPEALEVLVPYDASQFIQDSIDEVLFTLVIAIIIVLVVIYLTLGTIRAALVPAVTVPLSLIGSLFLMLMMGFSINLLTMLAMVLAIGLVVDDAIVMVENVHRHIELGKSRFQAAIDAARELVLPIIATTVALVAVYLPIGFMGGLVGTLFTEFAFSLVGAVVISTIVALTLAPMLCSNILKEKGKAGRFEQSIEHFFNGLSGYYQRLLHTVLEFPLVLPVFALVVLGSIYFMFALAQKELAPTEDQSILFFMATGPQTATLKYNETYTRELVSAFETFPEYNESFLLLGFGGDDNVVFGGFKMPPTSQRERSQMDIQPKLQDKVNGIAGFKTAVIPRPSLPGSGGGLSLQFVIKSDADYTQIDEVADLLVNAAMESGQFSFLQKEVEFTRPKATLVIDRNRAADLGISMEEIGRNLAALLGDGYINRFNLQGRSYKVIPQVDDPARLDTSKFYNYYLRTASGGQVPLSSLVHIEKSVEPSKRTQFQQLNSITVSGSPAQGVALGDAMGYIEQLANEFFPRGYSFDYTGNSRQYAQQGSDLIITFFMSLLIIYLVLAAQFESWRDPLIILTSVPMSIASALAFLMLGFASLNIYTQVGLITLIGLTAKNGILIVEFANQLQIREGLSKRDAVEQAAAIRLRPILMTTISTMVGMVPLLIASGPGAASRFDIGLVIFSGLGIGGALFTLIVVPTFYLLLARDRHQEQLTAREFM</sequence>
<evidence type="ECO:0000256" key="5">
    <source>
        <dbReference type="ARBA" id="ARBA00022692"/>
    </source>
</evidence>
<feature type="transmembrane region" description="Helical" evidence="8">
    <location>
        <begin position="385"/>
        <end position="409"/>
    </location>
</feature>
<dbReference type="SUPFAM" id="SSF82714">
    <property type="entry name" value="Multidrug efflux transporter AcrB TolC docking domain, DN and DC subdomains"/>
    <property type="match status" value="2"/>
</dbReference>
<dbReference type="SUPFAM" id="SSF82693">
    <property type="entry name" value="Multidrug efflux transporter AcrB pore domain, PN1, PN2, PC1 and PC2 subdomains"/>
    <property type="match status" value="4"/>
</dbReference>
<reference evidence="9 10" key="1">
    <citation type="submission" date="2016-10" db="EMBL/GenBank/DDBJ databases">
        <authorList>
            <person name="de Groot N.N."/>
        </authorList>
    </citation>
    <scope>NUCLEOTIDE SEQUENCE [LARGE SCALE GENOMIC DNA]</scope>
    <source>
        <strain evidence="9">1</strain>
    </source>
</reference>
<dbReference type="GO" id="GO:0042910">
    <property type="term" value="F:xenobiotic transmembrane transporter activity"/>
    <property type="evidence" value="ECO:0007669"/>
    <property type="project" value="TreeGrafter"/>
</dbReference>
<feature type="transmembrane region" description="Helical" evidence="8">
    <location>
        <begin position="849"/>
        <end position="868"/>
    </location>
</feature>
<proteinExistence type="predicted"/>
<evidence type="ECO:0000256" key="3">
    <source>
        <dbReference type="ARBA" id="ARBA00022475"/>
    </source>
</evidence>
<feature type="transmembrane region" description="Helical" evidence="8">
    <location>
        <begin position="979"/>
        <end position="1006"/>
    </location>
</feature>
<dbReference type="Gene3D" id="3.30.2090.10">
    <property type="entry name" value="Multidrug efflux transporter AcrB TolC docking domain, DN and DC subdomains"/>
    <property type="match status" value="2"/>
</dbReference>
<dbReference type="InterPro" id="IPR001036">
    <property type="entry name" value="Acrflvin-R"/>
</dbReference>
<protein>
    <submittedName>
        <fullName evidence="9">Uncharacterized transporter HI_0895</fullName>
    </submittedName>
</protein>
<evidence type="ECO:0000256" key="8">
    <source>
        <dbReference type="SAM" id="Phobius"/>
    </source>
</evidence>
<feature type="transmembrane region" description="Helical" evidence="8">
    <location>
        <begin position="946"/>
        <end position="967"/>
    </location>
</feature>
<evidence type="ECO:0000256" key="2">
    <source>
        <dbReference type="ARBA" id="ARBA00022448"/>
    </source>
</evidence>
<evidence type="ECO:0000256" key="7">
    <source>
        <dbReference type="ARBA" id="ARBA00023136"/>
    </source>
</evidence>
<dbReference type="AlphaFoldDB" id="A0A1G5SIL9"/>
<evidence type="ECO:0000256" key="6">
    <source>
        <dbReference type="ARBA" id="ARBA00022989"/>
    </source>
</evidence>
<dbReference type="RefSeq" id="WP_090288095.1">
    <property type="nucleotide sequence ID" value="NZ_FMWO01000092.1"/>
</dbReference>
<dbReference type="Pfam" id="PF00873">
    <property type="entry name" value="ACR_tran"/>
    <property type="match status" value="1"/>
</dbReference>
<evidence type="ECO:0000256" key="1">
    <source>
        <dbReference type="ARBA" id="ARBA00004429"/>
    </source>
</evidence>
<accession>A0A1G5SIL9</accession>
<keyword evidence="4" id="KW-0997">Cell inner membrane</keyword>
<feature type="transmembrane region" description="Helical" evidence="8">
    <location>
        <begin position="12"/>
        <end position="32"/>
    </location>
</feature>
<dbReference type="EMBL" id="FMWO01000092">
    <property type="protein sequence ID" value="SCZ86837.1"/>
    <property type="molecule type" value="Genomic_DNA"/>
</dbReference>
<keyword evidence="10" id="KW-1185">Reference proteome</keyword>
<dbReference type="PANTHER" id="PTHR32063:SF14">
    <property type="entry name" value="BLL4319 PROTEIN"/>
    <property type="match status" value="1"/>
</dbReference>
<feature type="transmembrane region" description="Helical" evidence="8">
    <location>
        <begin position="905"/>
        <end position="925"/>
    </location>
</feature>
<dbReference type="Proteomes" id="UP000198729">
    <property type="component" value="Unassembled WGS sequence"/>
</dbReference>
<dbReference type="Gene3D" id="3.30.70.1440">
    <property type="entry name" value="Multidrug efflux transporter AcrB pore domain"/>
    <property type="match status" value="1"/>
</dbReference>
<dbReference type="Gene3D" id="3.30.70.1320">
    <property type="entry name" value="Multidrug efflux transporter AcrB pore domain like"/>
    <property type="match status" value="1"/>
</dbReference>
<dbReference type="PRINTS" id="PR00702">
    <property type="entry name" value="ACRIFLAVINRP"/>
</dbReference>
<dbReference type="PANTHER" id="PTHR32063">
    <property type="match status" value="1"/>
</dbReference>
<name>A0A1G5SIL9_9PROT</name>
<gene>
    <name evidence="9" type="ORF">NSMM_800031</name>
</gene>
<feature type="transmembrane region" description="Helical" evidence="8">
    <location>
        <begin position="333"/>
        <end position="352"/>
    </location>
</feature>
<dbReference type="InterPro" id="IPR027463">
    <property type="entry name" value="AcrB_DN_DC_subdom"/>
</dbReference>
<dbReference type="FunFam" id="1.20.1640.10:FF:000001">
    <property type="entry name" value="Efflux pump membrane transporter"/>
    <property type="match status" value="1"/>
</dbReference>
<keyword evidence="6 8" id="KW-1133">Transmembrane helix</keyword>
<dbReference type="OrthoDB" id="9176627at2"/>
<keyword evidence="5 8" id="KW-0812">Transmembrane</keyword>
<evidence type="ECO:0000313" key="10">
    <source>
        <dbReference type="Proteomes" id="UP000198729"/>
    </source>
</evidence>
<feature type="transmembrane region" description="Helical" evidence="8">
    <location>
        <begin position="359"/>
        <end position="379"/>
    </location>
</feature>
<keyword evidence="7 8" id="KW-0472">Membrane</keyword>
<dbReference type="GO" id="GO:0005886">
    <property type="term" value="C:plasma membrane"/>
    <property type="evidence" value="ECO:0007669"/>
    <property type="project" value="UniProtKB-SubCell"/>
</dbReference>
<dbReference type="SUPFAM" id="SSF82866">
    <property type="entry name" value="Multidrug efflux transporter AcrB transmembrane domain"/>
    <property type="match status" value="2"/>
</dbReference>
<keyword evidence="2" id="KW-0813">Transport</keyword>
<feature type="transmembrane region" description="Helical" evidence="8">
    <location>
        <begin position="525"/>
        <end position="545"/>
    </location>
</feature>
<feature type="transmembrane region" description="Helical" evidence="8">
    <location>
        <begin position="430"/>
        <end position="450"/>
    </location>
</feature>
<dbReference type="STRING" id="51642.NSMM_800031"/>
<feature type="transmembrane region" description="Helical" evidence="8">
    <location>
        <begin position="462"/>
        <end position="484"/>
    </location>
</feature>
<feature type="transmembrane region" description="Helical" evidence="8">
    <location>
        <begin position="875"/>
        <end position="899"/>
    </location>
</feature>